<dbReference type="EMBL" id="RXLR01000010">
    <property type="protein sequence ID" value="TDH23649.1"/>
    <property type="molecule type" value="Genomic_DNA"/>
</dbReference>
<name>A0A4V3A6G5_9MYCO</name>
<proteinExistence type="predicted"/>
<evidence type="ECO:0000313" key="2">
    <source>
        <dbReference type="EMBL" id="TDH23649.1"/>
    </source>
</evidence>
<feature type="compositionally biased region" description="Low complexity" evidence="1">
    <location>
        <begin position="377"/>
        <end position="397"/>
    </location>
</feature>
<feature type="region of interest" description="Disordered" evidence="1">
    <location>
        <begin position="368"/>
        <end position="403"/>
    </location>
</feature>
<feature type="compositionally biased region" description="Basic and acidic residues" evidence="1">
    <location>
        <begin position="1"/>
        <end position="12"/>
    </location>
</feature>
<feature type="compositionally biased region" description="Basic and acidic residues" evidence="1">
    <location>
        <begin position="213"/>
        <end position="224"/>
    </location>
</feature>
<feature type="region of interest" description="Disordered" evidence="1">
    <location>
        <begin position="325"/>
        <end position="347"/>
    </location>
</feature>
<evidence type="ECO:0000256" key="1">
    <source>
        <dbReference type="SAM" id="MobiDB-lite"/>
    </source>
</evidence>
<evidence type="ECO:0000313" key="3">
    <source>
        <dbReference type="Proteomes" id="UP000295627"/>
    </source>
</evidence>
<feature type="region of interest" description="Disordered" evidence="1">
    <location>
        <begin position="159"/>
        <end position="305"/>
    </location>
</feature>
<organism evidence="2 3">
    <name type="scientific">Mycobacteroides franklinii</name>
    <dbReference type="NCBI Taxonomy" id="948102"/>
    <lineage>
        <taxon>Bacteria</taxon>
        <taxon>Bacillati</taxon>
        <taxon>Actinomycetota</taxon>
        <taxon>Actinomycetes</taxon>
        <taxon>Mycobacteriales</taxon>
        <taxon>Mycobacteriaceae</taxon>
        <taxon>Mycobacteroides</taxon>
    </lineage>
</organism>
<comment type="caution">
    <text evidence="2">The sequence shown here is derived from an EMBL/GenBank/DDBJ whole genome shotgun (WGS) entry which is preliminary data.</text>
</comment>
<reference evidence="2 3" key="1">
    <citation type="journal article" date="2019" name="Sci. Rep.">
        <title>Extended insight into the Mycobacterium chelonae-abscessus complex through whole genome sequencing of Mycobacterium salmoniphilum outbreak and Mycobacterium salmoniphilum-like strains.</title>
        <authorList>
            <person name="Behra P.R.K."/>
            <person name="Das S."/>
            <person name="Pettersson B.M.F."/>
            <person name="Shirreff L."/>
            <person name="DuCote T."/>
            <person name="Jacobsson K.G."/>
            <person name="Ennis D.G."/>
            <person name="Kirsebom L.A."/>
        </authorList>
    </citation>
    <scope>NUCLEOTIDE SEQUENCE [LARGE SCALE GENOMIC DNA]</scope>
    <source>
        <strain evidence="2 3">DSM 45524</strain>
    </source>
</reference>
<feature type="compositionally biased region" description="Low complexity" evidence="1">
    <location>
        <begin position="225"/>
        <end position="239"/>
    </location>
</feature>
<sequence>MAPQADIEKPSDDPFSLMGSNWPSESEGAYHAAELNADALSTATTTQAESADDAERKMASESGKTAEAVAGGYGAVAERLRGQSRDYTTISSWMLDAGGKVGKAKSQIADLVSTGTNEIREALGSELAGKSVSPSSSDLTAKYRADIAHAASTLTADLDGIGHSLQGDPGSSRTPSYTSVPAIPSTERPDPRAVVTAYNSGQHPVVEPQKLPEMPRAKTAEHVESPSATTTPTSTVNPTLANLIGVPQGNASPSSTPASPSAKSSSATTGTPAAQQQAHQQTEQHQPTKSHGLPNIPSIPLPDLPTAAQNITTAVTSAVGSQLPAAAPATSTPGSSAPASTGITPGVSGTPPVTPVGLAPIGGVPTPTVQAPPVPQGTPGAPAPTGLQAPSATQAPTPAAPRGPVADAAWIQRAYGLAPGLDVPRNESPVAPVCFIVGLPEPEVHLHKVLASLRHVFEQSGWSQPLAVASIRRGFETRTVFCTSDALSIHPHGVSLPAGVSPLDEMSGSPNHSELSGSLMVTDKLTSLIPRGWEVEGVLSTVPSDENSQSAEQYQELVQGEELLPCTVSRGRDDVEAGEAMSVFARVAIGSGGCGELDVEGARLRAARWVGVQPSGYQGLLARWYLSDAADSMSRGAWGEAVYSSEKYLGVMQPRSQAA</sequence>
<protein>
    <submittedName>
        <fullName evidence="2">Uncharacterized protein</fullName>
    </submittedName>
</protein>
<gene>
    <name evidence="2" type="ORF">EJ571_05095</name>
</gene>
<accession>A0A4V3A6G5</accession>
<feature type="region of interest" description="Disordered" evidence="1">
    <location>
        <begin position="1"/>
        <end position="28"/>
    </location>
</feature>
<feature type="compositionally biased region" description="Polar residues" evidence="1">
    <location>
        <begin position="169"/>
        <end position="179"/>
    </location>
</feature>
<dbReference type="AlphaFoldDB" id="A0A4V3A6G5"/>
<feature type="compositionally biased region" description="Low complexity" evidence="1">
    <location>
        <begin position="251"/>
        <end position="287"/>
    </location>
</feature>
<feature type="region of interest" description="Disordered" evidence="1">
    <location>
        <begin position="43"/>
        <end position="68"/>
    </location>
</feature>
<dbReference type="Proteomes" id="UP000295627">
    <property type="component" value="Unassembled WGS sequence"/>
</dbReference>